<evidence type="ECO:0000256" key="2">
    <source>
        <dbReference type="ARBA" id="ARBA00022692"/>
    </source>
</evidence>
<protein>
    <recommendedName>
        <fullName evidence="8">Rhodopsin domain-containing protein</fullName>
    </recommendedName>
</protein>
<feature type="transmembrane region" description="Helical" evidence="7">
    <location>
        <begin position="147"/>
        <end position="172"/>
    </location>
</feature>
<reference evidence="10" key="1">
    <citation type="submission" date="2019-06" db="EMBL/GenBank/DDBJ databases">
        <title>Draft genome sequence of the griseofulvin-producing fungus Xylaria cubensis strain G536.</title>
        <authorList>
            <person name="Mead M.E."/>
            <person name="Raja H.A."/>
            <person name="Steenwyk J.L."/>
            <person name="Knowles S.L."/>
            <person name="Oberlies N.H."/>
            <person name="Rokas A."/>
        </authorList>
    </citation>
    <scope>NUCLEOTIDE SEQUENCE [LARGE SCALE GENOMIC DNA]</scope>
    <source>
        <strain evidence="10">G536</strain>
    </source>
</reference>
<dbReference type="PANTHER" id="PTHR33048">
    <property type="entry name" value="PTH11-LIKE INTEGRAL MEMBRANE PROTEIN (AFU_ORTHOLOGUE AFUA_5G11245)"/>
    <property type="match status" value="1"/>
</dbReference>
<keyword evidence="10" id="KW-1185">Reference proteome</keyword>
<keyword evidence="3 7" id="KW-1133">Transmembrane helix</keyword>
<feature type="region of interest" description="Disordered" evidence="6">
    <location>
        <begin position="309"/>
        <end position="393"/>
    </location>
</feature>
<keyword evidence="2 7" id="KW-0812">Transmembrane</keyword>
<organism evidence="9 10">
    <name type="scientific">Xylaria flabelliformis</name>
    <dbReference type="NCBI Taxonomy" id="2512241"/>
    <lineage>
        <taxon>Eukaryota</taxon>
        <taxon>Fungi</taxon>
        <taxon>Dikarya</taxon>
        <taxon>Ascomycota</taxon>
        <taxon>Pezizomycotina</taxon>
        <taxon>Sordariomycetes</taxon>
        <taxon>Xylariomycetidae</taxon>
        <taxon>Xylariales</taxon>
        <taxon>Xylariaceae</taxon>
        <taxon>Xylaria</taxon>
    </lineage>
</organism>
<name>A0A553IB72_9PEZI</name>
<dbReference type="PANTHER" id="PTHR33048:SF47">
    <property type="entry name" value="INTEGRAL MEMBRANE PROTEIN-RELATED"/>
    <property type="match status" value="1"/>
</dbReference>
<sequence>MTPEEFQALLDGPALAPPPGVEPQFDNPPNLKLATDAVPITSLIVATLVLMMRIYTRISVVRRFNIADYSVIVGWGVFVAYVGIFLAAGRLSPGIHQWDVRLRDLSPILYYIHVLSVMYGICVFFIKLSIMAQYIEIFLPNREPRALFWSIIVICVANFVFYLVSTFVEIFACSPVAKVWDPLIEGGHCLDTLLLNVAASSVNTASDFIILALPQTLIWRLNTSLKNKLIVSFIFLVAIFACVSSAVRLAYAVVLRRQNDIIYYTWYAGIWTLPELSAGIVVACLPVARKFAYRVAESRVFISLTSTLKPGSNASKSKIEKGNSNDTPDSNKPASDHPSWSRSWTRKNRANGFFSRLNGSSLSGIPTRDTFGTSPAAEERRSDEWELSNVSHT</sequence>
<proteinExistence type="inferred from homology"/>
<dbReference type="STRING" id="2512241.A0A553IB72"/>
<evidence type="ECO:0000256" key="5">
    <source>
        <dbReference type="ARBA" id="ARBA00038359"/>
    </source>
</evidence>
<comment type="subcellular location">
    <subcellularLocation>
        <location evidence="1">Membrane</location>
        <topology evidence="1">Multi-pass membrane protein</topology>
    </subcellularLocation>
</comment>
<gene>
    <name evidence="9" type="ORF">FHL15_001728</name>
</gene>
<dbReference type="Pfam" id="PF20684">
    <property type="entry name" value="Fung_rhodopsin"/>
    <property type="match status" value="1"/>
</dbReference>
<feature type="domain" description="Rhodopsin" evidence="8">
    <location>
        <begin position="52"/>
        <end position="291"/>
    </location>
</feature>
<evidence type="ECO:0000256" key="3">
    <source>
        <dbReference type="ARBA" id="ARBA00022989"/>
    </source>
</evidence>
<feature type="transmembrane region" description="Helical" evidence="7">
    <location>
        <begin position="67"/>
        <end position="88"/>
    </location>
</feature>
<feature type="transmembrane region" description="Helical" evidence="7">
    <location>
        <begin position="266"/>
        <end position="288"/>
    </location>
</feature>
<dbReference type="Proteomes" id="UP000319160">
    <property type="component" value="Unassembled WGS sequence"/>
</dbReference>
<dbReference type="InterPro" id="IPR052337">
    <property type="entry name" value="SAT4-like"/>
</dbReference>
<evidence type="ECO:0000256" key="1">
    <source>
        <dbReference type="ARBA" id="ARBA00004141"/>
    </source>
</evidence>
<dbReference type="OrthoDB" id="2496787at2759"/>
<keyword evidence="4 7" id="KW-0472">Membrane</keyword>
<evidence type="ECO:0000259" key="8">
    <source>
        <dbReference type="Pfam" id="PF20684"/>
    </source>
</evidence>
<feature type="compositionally biased region" description="Polar residues" evidence="6">
    <location>
        <begin position="324"/>
        <end position="343"/>
    </location>
</feature>
<feature type="transmembrane region" description="Helical" evidence="7">
    <location>
        <begin position="37"/>
        <end position="55"/>
    </location>
</feature>
<evidence type="ECO:0000313" key="10">
    <source>
        <dbReference type="Proteomes" id="UP000319160"/>
    </source>
</evidence>
<accession>A0A553IB72</accession>
<feature type="transmembrane region" description="Helical" evidence="7">
    <location>
        <begin position="229"/>
        <end position="254"/>
    </location>
</feature>
<dbReference type="InterPro" id="IPR049326">
    <property type="entry name" value="Rhodopsin_dom_fungi"/>
</dbReference>
<feature type="transmembrane region" description="Helical" evidence="7">
    <location>
        <begin position="108"/>
        <end position="126"/>
    </location>
</feature>
<dbReference type="GO" id="GO:0016020">
    <property type="term" value="C:membrane"/>
    <property type="evidence" value="ECO:0007669"/>
    <property type="project" value="UniProtKB-SubCell"/>
</dbReference>
<dbReference type="AlphaFoldDB" id="A0A553IB72"/>
<comment type="similarity">
    <text evidence="5">Belongs to the SAT4 family.</text>
</comment>
<evidence type="ECO:0000256" key="6">
    <source>
        <dbReference type="SAM" id="MobiDB-lite"/>
    </source>
</evidence>
<comment type="caution">
    <text evidence="9">The sequence shown here is derived from an EMBL/GenBank/DDBJ whole genome shotgun (WGS) entry which is preliminary data.</text>
</comment>
<dbReference type="EMBL" id="VFLP01000006">
    <property type="protein sequence ID" value="TRX97450.1"/>
    <property type="molecule type" value="Genomic_DNA"/>
</dbReference>
<evidence type="ECO:0000256" key="7">
    <source>
        <dbReference type="SAM" id="Phobius"/>
    </source>
</evidence>
<evidence type="ECO:0000256" key="4">
    <source>
        <dbReference type="ARBA" id="ARBA00023136"/>
    </source>
</evidence>
<evidence type="ECO:0000313" key="9">
    <source>
        <dbReference type="EMBL" id="TRX97450.1"/>
    </source>
</evidence>